<accession>A0A2H4J5A2</accession>
<name>A0A2H4J5A2_9CAUD</name>
<dbReference type="Pfam" id="PF12789">
    <property type="entry name" value="PTR"/>
    <property type="match status" value="2"/>
</dbReference>
<proteinExistence type="predicted"/>
<protein>
    <submittedName>
        <fullName evidence="1">Putative tail fiber protein</fullName>
    </submittedName>
</protein>
<evidence type="ECO:0000313" key="1">
    <source>
        <dbReference type="EMBL" id="ASN69203.1"/>
    </source>
</evidence>
<sequence length="228" mass="22971">MLQRLRDLYASTPVATPPASATVLGGVKLKGDLGGTAETPTVPGLSGKAAVSHTHTVSQVDGLSTALAGKADLVGGKVPAGQLPAIPVSKADVGLGLVDNTSDADKPVSVAQAAALAGKSAVGHSHQLGDVAGLQSFTETVAAELQGKAAVGHTHAVLDVSGLQSVLDGKPDQWEVDALRARSWVQLLVGEGPPFEFDGSTESPVGQLSGDRYLDVGTLKLYKLEAGG</sequence>
<reference evidence="1" key="1">
    <citation type="submission" date="2017-06" db="EMBL/GenBank/DDBJ databases">
        <title>Novel phages from South African skin metaviromes.</title>
        <authorList>
            <person name="van Zyl L.J."/>
            <person name="Abrahams Y."/>
            <person name="Stander E.A."/>
            <person name="Kirby B.M."/>
            <person name="Clavaud C."/>
            <person name="Farcet C."/>
            <person name="Breton L."/>
            <person name="Trindade M.I."/>
        </authorList>
    </citation>
    <scope>NUCLEOTIDE SEQUENCE</scope>
</reference>
<dbReference type="EMBL" id="MF417887">
    <property type="protein sequence ID" value="ASN69203.1"/>
    <property type="molecule type" value="Genomic_DNA"/>
</dbReference>
<organism evidence="1">
    <name type="scientific">uncultured Caudovirales phage</name>
    <dbReference type="NCBI Taxonomy" id="2100421"/>
    <lineage>
        <taxon>Viruses</taxon>
        <taxon>Duplodnaviria</taxon>
        <taxon>Heunggongvirae</taxon>
        <taxon>Uroviricota</taxon>
        <taxon>Caudoviricetes</taxon>
        <taxon>Peduoviridae</taxon>
        <taxon>Maltschvirus</taxon>
        <taxon>Maltschvirus maltsch</taxon>
    </lineage>
</organism>
<gene>
    <name evidence="1" type="ORF">7S3_25</name>
</gene>